<dbReference type="EMBL" id="BOPF01000023">
    <property type="protein sequence ID" value="GIJ48900.1"/>
    <property type="molecule type" value="Genomic_DNA"/>
</dbReference>
<dbReference type="PANTHER" id="PTHR33254">
    <property type="entry name" value="4-HYDROXY-4-METHYL-2-OXOGLUTARATE ALDOLASE 3-RELATED"/>
    <property type="match status" value="1"/>
</dbReference>
<dbReference type="GO" id="GO:0008948">
    <property type="term" value="F:oxaloacetate decarboxylase activity"/>
    <property type="evidence" value="ECO:0007669"/>
    <property type="project" value="UniProtKB-EC"/>
</dbReference>
<name>A0A8J3YS18_9ACTN</name>
<evidence type="ECO:0000256" key="6">
    <source>
        <dbReference type="ARBA" id="ARBA00012947"/>
    </source>
</evidence>
<dbReference type="Proteomes" id="UP000619260">
    <property type="component" value="Unassembled WGS sequence"/>
</dbReference>
<evidence type="ECO:0000256" key="9">
    <source>
        <dbReference type="ARBA" id="ARBA00029596"/>
    </source>
</evidence>
<evidence type="ECO:0000256" key="12">
    <source>
        <dbReference type="ARBA" id="ARBA00047973"/>
    </source>
</evidence>
<comment type="cofactor">
    <cofactor evidence="13">
        <name>Mg(2+)</name>
        <dbReference type="ChEBI" id="CHEBI:18420"/>
    </cofactor>
</comment>
<dbReference type="GO" id="GO:0046872">
    <property type="term" value="F:metal ion binding"/>
    <property type="evidence" value="ECO:0007669"/>
    <property type="project" value="UniProtKB-KW"/>
</dbReference>
<gene>
    <name evidence="14" type="primary">hxlA</name>
    <name evidence="14" type="ORF">Val02_57860</name>
</gene>
<comment type="caution">
    <text evidence="14">The sequence shown here is derived from an EMBL/GenBank/DDBJ whole genome shotgun (WGS) entry which is preliminary data.</text>
</comment>
<comment type="catalytic activity">
    <reaction evidence="12">
        <text>oxaloacetate + H(+) = pyruvate + CO2</text>
        <dbReference type="Rhea" id="RHEA:15641"/>
        <dbReference type="ChEBI" id="CHEBI:15361"/>
        <dbReference type="ChEBI" id="CHEBI:15378"/>
        <dbReference type="ChEBI" id="CHEBI:16452"/>
        <dbReference type="ChEBI" id="CHEBI:16526"/>
        <dbReference type="EC" id="4.1.1.112"/>
    </reaction>
</comment>
<accession>A0A8J3YS18</accession>
<evidence type="ECO:0000256" key="1">
    <source>
        <dbReference type="ARBA" id="ARBA00001342"/>
    </source>
</evidence>
<evidence type="ECO:0000256" key="7">
    <source>
        <dbReference type="ARBA" id="ARBA00016549"/>
    </source>
</evidence>
<dbReference type="InterPro" id="IPR036704">
    <property type="entry name" value="RraA/RraA-like_sf"/>
</dbReference>
<feature type="binding site" evidence="13">
    <location>
        <position position="119"/>
    </location>
    <ligand>
        <name>substrate</name>
    </ligand>
</feature>
<evidence type="ECO:0000256" key="13">
    <source>
        <dbReference type="PIRSR" id="PIRSR605493-1"/>
    </source>
</evidence>
<evidence type="ECO:0000313" key="15">
    <source>
        <dbReference type="Proteomes" id="UP000619260"/>
    </source>
</evidence>
<evidence type="ECO:0000256" key="3">
    <source>
        <dbReference type="ARBA" id="ARBA00008621"/>
    </source>
</evidence>
<dbReference type="EC" id="4.1.3.17" evidence="5"/>
<keyword evidence="15" id="KW-1185">Reference proteome</keyword>
<dbReference type="Gene3D" id="3.50.30.40">
    <property type="entry name" value="Ribonuclease E inhibitor RraA/RraA-like"/>
    <property type="match status" value="1"/>
</dbReference>
<keyword evidence="14" id="KW-0489">Methyltransferase</keyword>
<dbReference type="Pfam" id="PF03737">
    <property type="entry name" value="RraA-like"/>
    <property type="match status" value="1"/>
</dbReference>
<sequence>MDVSRPRARADNGAMLNDFADLATPLIADACLRCAVPLRVAPPGIRPVAPGERLAGRALPVRHYGSVDVFLEAFEHARDGDVLVIDNGGRVDEACVGDLAVLEAGTAGVSGLAVWGLHRDTPELVEIGLPVFSYGSYPPGPVRLDEREPDALRSARFGAHEVTSDDVVFGDADGVLFVPAARVRQVLDTAHAIRDTERAQATRIRNGRTLRAQTRFADYLARRKTDPTYTFRAHLRATGGEIEE</sequence>
<evidence type="ECO:0000256" key="10">
    <source>
        <dbReference type="ARBA" id="ARBA00030169"/>
    </source>
</evidence>
<keyword evidence="13" id="KW-0479">Metal-binding</keyword>
<comment type="cofactor">
    <cofactor evidence="2">
        <name>a divalent metal cation</name>
        <dbReference type="ChEBI" id="CHEBI:60240"/>
    </cofactor>
</comment>
<dbReference type="EC" id="4.1.1.112" evidence="6"/>
<dbReference type="GO" id="GO:0032259">
    <property type="term" value="P:methylation"/>
    <property type="evidence" value="ECO:0007669"/>
    <property type="project" value="UniProtKB-KW"/>
</dbReference>
<evidence type="ECO:0000256" key="4">
    <source>
        <dbReference type="ARBA" id="ARBA00011233"/>
    </source>
</evidence>
<evidence type="ECO:0000256" key="11">
    <source>
        <dbReference type="ARBA" id="ARBA00032305"/>
    </source>
</evidence>
<reference evidence="14" key="1">
    <citation type="submission" date="2021-01" db="EMBL/GenBank/DDBJ databases">
        <title>Whole genome shotgun sequence of Virgisporangium aliadipatigenens NBRC 105644.</title>
        <authorList>
            <person name="Komaki H."/>
            <person name="Tamura T."/>
        </authorList>
    </citation>
    <scope>NUCLEOTIDE SEQUENCE</scope>
    <source>
        <strain evidence="14">NBRC 105644</strain>
    </source>
</reference>
<dbReference type="PANTHER" id="PTHR33254:SF4">
    <property type="entry name" value="4-HYDROXY-4-METHYL-2-OXOGLUTARATE ALDOLASE 3-RELATED"/>
    <property type="match status" value="1"/>
</dbReference>
<keyword evidence="14" id="KW-0808">Transferase</keyword>
<evidence type="ECO:0000256" key="2">
    <source>
        <dbReference type="ARBA" id="ARBA00001968"/>
    </source>
</evidence>
<feature type="binding site" evidence="13">
    <location>
        <position position="120"/>
    </location>
    <ligand>
        <name>Mg(2+)</name>
        <dbReference type="ChEBI" id="CHEBI:18420"/>
    </ligand>
</feature>
<dbReference type="InterPro" id="IPR005493">
    <property type="entry name" value="RraA/RraA-like"/>
</dbReference>
<evidence type="ECO:0000313" key="14">
    <source>
        <dbReference type="EMBL" id="GIJ48900.1"/>
    </source>
</evidence>
<comment type="subunit">
    <text evidence="4">Homotrimer.</text>
</comment>
<dbReference type="GO" id="GO:0008168">
    <property type="term" value="F:methyltransferase activity"/>
    <property type="evidence" value="ECO:0007669"/>
    <property type="project" value="UniProtKB-KW"/>
</dbReference>
<feature type="binding site" evidence="13">
    <location>
        <begin position="97"/>
        <end position="100"/>
    </location>
    <ligand>
        <name>substrate</name>
    </ligand>
</feature>
<comment type="function">
    <text evidence="8">Catalyzes the aldol cleavage of 4-hydroxy-4-methyl-2-oxoglutarate (HMG) into 2 molecules of pyruvate. Also contains a secondary oxaloacetate (OAA) decarboxylase activity due to the common pyruvate enolate transition state formed following C-C bond cleavage in the retro-aldol and decarboxylation reactions.</text>
</comment>
<dbReference type="AlphaFoldDB" id="A0A8J3YS18"/>
<evidence type="ECO:0000256" key="8">
    <source>
        <dbReference type="ARBA" id="ARBA00025046"/>
    </source>
</evidence>
<dbReference type="SUPFAM" id="SSF89562">
    <property type="entry name" value="RraA-like"/>
    <property type="match status" value="1"/>
</dbReference>
<organism evidence="14 15">
    <name type="scientific">Virgisporangium aliadipatigenens</name>
    <dbReference type="NCBI Taxonomy" id="741659"/>
    <lineage>
        <taxon>Bacteria</taxon>
        <taxon>Bacillati</taxon>
        <taxon>Actinomycetota</taxon>
        <taxon>Actinomycetes</taxon>
        <taxon>Micromonosporales</taxon>
        <taxon>Micromonosporaceae</taxon>
        <taxon>Virgisporangium</taxon>
    </lineage>
</organism>
<dbReference type="GO" id="GO:0047443">
    <property type="term" value="F:4-hydroxy-4-methyl-2-oxoglutarate aldolase activity"/>
    <property type="evidence" value="ECO:0007669"/>
    <property type="project" value="UniProtKB-EC"/>
</dbReference>
<protein>
    <recommendedName>
        <fullName evidence="7">Putative 4-hydroxy-4-methyl-2-oxoglutarate aldolase</fullName>
        <ecNumber evidence="6">4.1.1.112</ecNumber>
        <ecNumber evidence="5">4.1.3.17</ecNumber>
    </recommendedName>
    <alternativeName>
        <fullName evidence="11">Oxaloacetate decarboxylase</fullName>
    </alternativeName>
    <alternativeName>
        <fullName evidence="9">Regulator of ribonuclease activity homolog</fullName>
    </alternativeName>
    <alternativeName>
        <fullName evidence="10">RraA-like protein</fullName>
    </alternativeName>
</protein>
<proteinExistence type="inferred from homology"/>
<comment type="catalytic activity">
    <reaction evidence="1">
        <text>4-hydroxy-4-methyl-2-oxoglutarate = 2 pyruvate</text>
        <dbReference type="Rhea" id="RHEA:22748"/>
        <dbReference type="ChEBI" id="CHEBI:15361"/>
        <dbReference type="ChEBI" id="CHEBI:58276"/>
        <dbReference type="EC" id="4.1.3.17"/>
    </reaction>
</comment>
<comment type="similarity">
    <text evidence="3">Belongs to the class II aldolase/RraA-like family.</text>
</comment>
<keyword evidence="13" id="KW-0460">Magnesium</keyword>
<dbReference type="CDD" id="cd16841">
    <property type="entry name" value="RraA_family"/>
    <property type="match status" value="1"/>
</dbReference>
<evidence type="ECO:0000256" key="5">
    <source>
        <dbReference type="ARBA" id="ARBA00012213"/>
    </source>
</evidence>